<protein>
    <submittedName>
        <fullName evidence="2">Uncharacterized protein</fullName>
    </submittedName>
</protein>
<sequence length="2869" mass="311218">MLVTTLLYHHVRRFTAASNYAAGSSAACVGRRLNFSAANTLTSSGEASEAKPPQRDVRLLLLGFRSRVKGLLIGDLCRSKDERSLCVVGAGSDSIFNLEWRERSRDGASVAGRLTVEEEITLLCELVTIAMKERHDRSVQDCFFASSPVKDSVAIPLRAAEATVAPLNRQVWLWSEQHEWQSLVTCAAAVFGRIGEQGRAGEGGAVSVGGATFKQQVHNAACCFLDKLESLSAAKVGAMGEVATRKHGKRRPRPKSSGRDATTGTSQHDTLPNTLWRLSTLFRLMESLLNQQRETAAELLGNKAHLDEIVLCILCELEARHYTIKATSGTSVTLKGLDSLLSAAFRYNCDGGCVSSNRKGEEIHSRAYKGDLSHALLSFCTAYLKLIPLRLSVPEPATSTSGDGKSTTTETPPLTVVKALHHCWTRWKSTIHLHGVGAAFWWLRLVPAVFEGLFDIKRQLDGGDPHVADTNNSSSTLKLVQGELLAVLCKMLYFDEESYNERITRLSARQAEEGGNAGGANSDGNDASRDDKGLAGVKGNDSHVLTRPRGGRSMLKKDNEGVVLQSSPEALRKSSRFASRRALEVAGRGGDVNSTEATLLMGPGVNSPLFDFIAVSDNAVSKLSSLFAVDTPNRTCALENLWLVLLAVQRSLQGCVAGATYRVQQGSEKHTTQRNSPVVGAADASGESATPSLAVPPFISSSIQHLCDVLAASVVTLYELSDPTFLRDDNIRRAVNLAIVAGTQGTLLRSRFYSDAFVSNWWLRSEGLCAFEKGGHSPALLERHLMMLVVQRPRYRRRVEWLKQSSSLALRCLTCTTLSPVAKQWAGSLIVSNLFDVVFLLHNSHSSGSTRTSSIEGAPSSGTAVAGADKTEQLALEEWAKEAFSSLIQVLAADVELMLLCGYASFIDGLFELHLRLGTKQEEMIKFGDNVLLEVVLPAVLLSLSKSAAADDAETHAAGCEAALFVLSELSRFATWPTMDVSTVLRTDSTGLLIHVAVYCLRHARCGGGGRPSGYGLPAPHLPEATEAVERVLKTCGPTFSFLLAHGNRCSYLHILDLSNRLLPFARVQPLCGGQENSSVAALQHLLRGLHHTMSSTSVVSASPMGIGTTTNLKPHTTTSRQQLVDESLRCLSFAVNTSFSTHVLGYLVRFVEHYLREHERSSRTTMEGFPLSTTTHALSSGSGKGLSENEKMSRESAMVTLARVEAAPLVLLDYMGNLSCPGSWSMVNWTFNLAETSLKIQRKHQLATATSVMDVAVRAILSQLRALAASTQQQIPNNILKSLLCIGDMMSESPVTLFGFDRGSPLQGALKHASRAEYRTMLFALKQAVLLVQRGSVKYRSPASNPLRQAAELEHEALEDGDNSTENTGQHTYFSTSAREHPLEAQKHFRLFLECLLVCFDDILDTIRWCALQQDVLDEELRDVLLLGLQTLLRVLIGCVRTIVQLPDAQRKKFDAEAAQLLWVGLCVTSALGKVISVDYGRICFTGNILNTIGLLMGNIGRLMELLATQPVTVAKLRNKPHKSATTEAAEGNDTTPLLSAIGLALRLLLSEAHMSHRLALRLGLGLRERTDFTAMATALRTLAAAAARYEPAGRIVQSVWRTLCDEVVNTSKHGGRGGKRTKLPKRVASPNVKVPSKKELGLLLESFNDLEKEIKENIAVRQAQGRMAEYVMDWACPDPEAVLCAVEEDASLLYGGQLHNGDLSRASEGDDGKVGHHPMLELSAVMPTTCVPGAVAALMEMDAALLLAEGEKVSNAEALEAFIRQCSRLHHSSTVVASNDTTIAIPQTARVVLTHFGCLVAIVERCTVAEIAAFPRGDILFGSLHLFYRHQTPVPLAKRHMLWSRLGERWREEFIRPYAMQFEEQQRELLLLVRRYRALFRSSERGQENMGGTHLDHGWQVGLPLCDSAMGLLARHKASTIPCDVELLPHDDIGVVLDEAVPLGDMCKRQQNQLPLQVPLDSLLTLLNDFSRGPRGEAPLEEFAKAVVTYVARHHIFLRPRNCGHAMSVWRFMPDPQSISSRVYQRRRLPLVCARAPAVAGLFFDAAEGKTIMEMFSQEGTVDQCRGTTICKVSGDVCSAMRSAEHGMFEYIRMLCLYLHVLALTVNVCHHFRILGSSGDTSETRGGGALRFRHSYYGMDEQDVIGAELSALYGHHGDQPHQDIGARLVERCLNAESRQADPDGVNANLLENVLLHFLNVSLAAIGHADSITHKATSIAVSQGCDEERARESLLYADEIRLMVAVALQDSLKVLLREAPLGFSLARRVAQRVISSFSCEDIPLTSLQDCCVDGSTGAATGADERSRIGDVKNADEMGAHGDALLLRLRQVDKAKLASLRQKRPELLLRSPTLLCVLSPAFFNDVLSQHIRNAMSLAITQVVASLHFYLRSPDARLGPLMSATTSILSCTYVRNAALRLFCEELCGQIVEREEFRDSLAPQTVASGMHGVVGSVPNEILIPFLAAITREDACVTKNTLALVLYRAMSLRPDVFGQPPTEDRFSRLAIARRGNSISGAARAAGTVGDGAPRERLSLGVSSADVVLESPLAGVSGVGADNGQEDVLNNDLSFTGVDSEEADDVATLDCFKVNHAEQALTQTHKRALASLNLTLAEVMETAMHFAMMRRLAPEEHKKATAMIRSADDARHERVSAFRSAAPSATSGPLGGGGAAPSVEGGADGGGVVATAVGHPDAALSIEEPTHFGVVMLHVSFALRKIIHVSMRRLAAQQHPKTLSMMIEMLREVDPKWHHGPNGERRRQLDGMLAGTLRVLVARALVCVDHVGGAGDTVGGGAGGVALSLAGLQRTERALYVVQRHKQNNHGQGSSSGSVGTSVAAVVKGRCGSKGMVKGSQRGQRKLRRTDVVSGAD</sequence>
<feature type="compositionally biased region" description="Basic residues" evidence="1">
    <location>
        <begin position="245"/>
        <end position="256"/>
    </location>
</feature>
<organism evidence="2">
    <name type="scientific">Trypanosoma congolense (strain IL3000)</name>
    <dbReference type="NCBI Taxonomy" id="1068625"/>
    <lineage>
        <taxon>Eukaryota</taxon>
        <taxon>Discoba</taxon>
        <taxon>Euglenozoa</taxon>
        <taxon>Kinetoplastea</taxon>
        <taxon>Metakinetoplastina</taxon>
        <taxon>Trypanosomatida</taxon>
        <taxon>Trypanosomatidae</taxon>
        <taxon>Trypanosoma</taxon>
        <taxon>Nannomonas</taxon>
    </lineage>
</organism>
<dbReference type="EMBL" id="HE575321">
    <property type="protein sequence ID" value="CCC92266.1"/>
    <property type="molecule type" value="Genomic_DNA"/>
</dbReference>
<proteinExistence type="predicted"/>
<accession>G0USA3</accession>
<feature type="region of interest" description="Disordered" evidence="1">
    <location>
        <begin position="510"/>
        <end position="567"/>
    </location>
</feature>
<evidence type="ECO:0000256" key="1">
    <source>
        <dbReference type="SAM" id="MobiDB-lite"/>
    </source>
</evidence>
<feature type="compositionally biased region" description="Polar residues" evidence="1">
    <location>
        <begin position="259"/>
        <end position="271"/>
    </location>
</feature>
<gene>
    <name evidence="2" type="ORF">TCIL3000_8_4880</name>
</gene>
<feature type="region of interest" description="Disordered" evidence="1">
    <location>
        <begin position="2653"/>
        <end position="2678"/>
    </location>
</feature>
<evidence type="ECO:0000313" key="2">
    <source>
        <dbReference type="EMBL" id="CCC92266.1"/>
    </source>
</evidence>
<dbReference type="VEuPathDB" id="TriTrypDB:TcIL3000_8_4880"/>
<name>G0USA3_TRYCI</name>
<feature type="region of interest" description="Disordered" evidence="1">
    <location>
        <begin position="2845"/>
        <end position="2869"/>
    </location>
</feature>
<reference evidence="2" key="1">
    <citation type="journal article" date="2012" name="Proc. Natl. Acad. Sci. U.S.A.">
        <title>Antigenic diversity is generated by distinct evolutionary mechanisms in African trypanosome species.</title>
        <authorList>
            <person name="Jackson A.P."/>
            <person name="Berry A."/>
            <person name="Aslett M."/>
            <person name="Allison H.C."/>
            <person name="Burton P."/>
            <person name="Vavrova-Anderson J."/>
            <person name="Brown R."/>
            <person name="Browne H."/>
            <person name="Corton N."/>
            <person name="Hauser H."/>
            <person name="Gamble J."/>
            <person name="Gilderthorp R."/>
            <person name="Marcello L."/>
            <person name="McQuillan J."/>
            <person name="Otto T.D."/>
            <person name="Quail M.A."/>
            <person name="Sanders M.J."/>
            <person name="van Tonder A."/>
            <person name="Ginger M.L."/>
            <person name="Field M.C."/>
            <person name="Barry J.D."/>
            <person name="Hertz-Fowler C."/>
            <person name="Berriman M."/>
        </authorList>
    </citation>
    <scope>NUCLEOTIDE SEQUENCE</scope>
    <source>
        <strain evidence="2">IL3000</strain>
    </source>
</reference>
<feature type="region of interest" description="Disordered" evidence="1">
    <location>
        <begin position="242"/>
        <end position="271"/>
    </location>
</feature>